<sequence>MPSYLSDFAKSQWRLYAPILRKRDDVNDQDWAWLELYCQNYAIYRQSMHDIEEHGLFLMMNANKTRGQNPAFKVLTEAQKLMIKFGALLADKLPIDTKRDPLDELME</sequence>
<evidence type="ECO:0000313" key="2">
    <source>
        <dbReference type="Proteomes" id="UP001253545"/>
    </source>
</evidence>
<proteinExistence type="predicted"/>
<dbReference type="InterPro" id="IPR006448">
    <property type="entry name" value="Phage_term_ssu_P27"/>
</dbReference>
<keyword evidence="2" id="KW-1185">Reference proteome</keyword>
<dbReference type="Proteomes" id="UP001253545">
    <property type="component" value="Unassembled WGS sequence"/>
</dbReference>
<comment type="caution">
    <text evidence="1">The sequence shown here is derived from an EMBL/GenBank/DDBJ whole genome shotgun (WGS) entry which is preliminary data.</text>
</comment>
<organism evidence="1 2">
    <name type="scientific">Glaciecola petra</name>
    <dbReference type="NCBI Taxonomy" id="3075602"/>
    <lineage>
        <taxon>Bacteria</taxon>
        <taxon>Pseudomonadati</taxon>
        <taxon>Pseudomonadota</taxon>
        <taxon>Gammaproteobacteria</taxon>
        <taxon>Alteromonadales</taxon>
        <taxon>Alteromonadaceae</taxon>
        <taxon>Glaciecola</taxon>
    </lineage>
</organism>
<dbReference type="RefSeq" id="WP_311368016.1">
    <property type="nucleotide sequence ID" value="NZ_JAVRHX010000001.1"/>
</dbReference>
<accession>A0ABU2ZQD7</accession>
<dbReference type="EMBL" id="JAVRHX010000001">
    <property type="protein sequence ID" value="MDT0594549.1"/>
    <property type="molecule type" value="Genomic_DNA"/>
</dbReference>
<dbReference type="Pfam" id="PF05119">
    <property type="entry name" value="Terminase_4"/>
    <property type="match status" value="1"/>
</dbReference>
<gene>
    <name evidence="1" type="ORF">RM552_06810</name>
</gene>
<reference evidence="1 2" key="1">
    <citation type="submission" date="2023-09" db="EMBL/GenBank/DDBJ databases">
        <authorList>
            <person name="Rey-Velasco X."/>
        </authorList>
    </citation>
    <scope>NUCLEOTIDE SEQUENCE [LARGE SCALE GENOMIC DNA]</scope>
    <source>
        <strain evidence="1 2">P117</strain>
    </source>
</reference>
<name>A0ABU2ZQD7_9ALTE</name>
<evidence type="ECO:0000313" key="1">
    <source>
        <dbReference type="EMBL" id="MDT0594549.1"/>
    </source>
</evidence>
<protein>
    <submittedName>
        <fullName evidence="1">P27 family phage terminase small subunit</fullName>
    </submittedName>
</protein>